<dbReference type="EMBL" id="LSRP01000091">
    <property type="protein sequence ID" value="OJF95874.1"/>
    <property type="molecule type" value="Genomic_DNA"/>
</dbReference>
<name>A0A657LR27_9HYPH</name>
<proteinExistence type="predicted"/>
<accession>A0A657LR27</accession>
<reference evidence="1 2" key="1">
    <citation type="submission" date="2016-02" db="EMBL/GenBank/DDBJ databases">
        <title>Genome sequencing of a beta-galactosidase producing bacteria Rhizobium sp. 59.</title>
        <authorList>
            <person name="Wang D."/>
            <person name="Kot W."/>
            <person name="Qin Y."/>
            <person name="Hansen L."/>
            <person name="Naqvi K."/>
            <person name="Rensing C."/>
        </authorList>
    </citation>
    <scope>NUCLEOTIDE SEQUENCE [LARGE SCALE GENOMIC DNA]</scope>
    <source>
        <strain evidence="1 2">59</strain>
    </source>
</reference>
<sequence>MLKMRFIAMLINADHAMRADRAVRPMFRLTVFTVFSASVWMALVVSNTAFRLHSDLQSKNQLNALSMCRGKNTYNFCFDRE</sequence>
<evidence type="ECO:0000313" key="1">
    <source>
        <dbReference type="EMBL" id="OJF95874.1"/>
    </source>
</evidence>
<gene>
    <name evidence="1" type="ORF">AX760_18755</name>
</gene>
<organism evidence="1 2">
    <name type="scientific">Pararhizobium antarcticum</name>
    <dbReference type="NCBI Taxonomy" id="1798805"/>
    <lineage>
        <taxon>Bacteria</taxon>
        <taxon>Pseudomonadati</taxon>
        <taxon>Pseudomonadota</taxon>
        <taxon>Alphaproteobacteria</taxon>
        <taxon>Hyphomicrobiales</taxon>
        <taxon>Rhizobiaceae</taxon>
        <taxon>Rhizobium/Agrobacterium group</taxon>
        <taxon>Pararhizobium</taxon>
    </lineage>
</organism>
<dbReference type="AlphaFoldDB" id="A0A657LR27"/>
<comment type="caution">
    <text evidence="1">The sequence shown here is derived from an EMBL/GenBank/DDBJ whole genome shotgun (WGS) entry which is preliminary data.</text>
</comment>
<protein>
    <submittedName>
        <fullName evidence="1">Uncharacterized protein</fullName>
    </submittedName>
</protein>
<keyword evidence="2" id="KW-1185">Reference proteome</keyword>
<evidence type="ECO:0000313" key="2">
    <source>
        <dbReference type="Proteomes" id="UP000182661"/>
    </source>
</evidence>
<dbReference type="Proteomes" id="UP000182661">
    <property type="component" value="Unassembled WGS sequence"/>
</dbReference>